<proteinExistence type="predicted"/>
<evidence type="ECO:0000313" key="3">
    <source>
        <dbReference type="Proteomes" id="UP000033483"/>
    </source>
</evidence>
<feature type="region of interest" description="Disordered" evidence="1">
    <location>
        <begin position="1"/>
        <end position="178"/>
    </location>
</feature>
<organism evidence="2 3">
    <name type="scientific">Thielaviopsis punctulata</name>
    <dbReference type="NCBI Taxonomy" id="72032"/>
    <lineage>
        <taxon>Eukaryota</taxon>
        <taxon>Fungi</taxon>
        <taxon>Dikarya</taxon>
        <taxon>Ascomycota</taxon>
        <taxon>Pezizomycotina</taxon>
        <taxon>Sordariomycetes</taxon>
        <taxon>Hypocreomycetidae</taxon>
        <taxon>Microascales</taxon>
        <taxon>Ceratocystidaceae</taxon>
        <taxon>Thielaviopsis</taxon>
    </lineage>
</organism>
<feature type="compositionally biased region" description="Low complexity" evidence="1">
    <location>
        <begin position="106"/>
        <end position="125"/>
    </location>
</feature>
<dbReference type="OrthoDB" id="5398854at2759"/>
<evidence type="ECO:0000313" key="2">
    <source>
        <dbReference type="EMBL" id="KKA26153.1"/>
    </source>
</evidence>
<feature type="compositionally biased region" description="Polar residues" evidence="1">
    <location>
        <begin position="51"/>
        <end position="60"/>
    </location>
</feature>
<evidence type="ECO:0000256" key="1">
    <source>
        <dbReference type="SAM" id="MobiDB-lite"/>
    </source>
</evidence>
<comment type="caution">
    <text evidence="2">The sequence shown here is derived from an EMBL/GenBank/DDBJ whole genome shotgun (WGS) entry which is preliminary data.</text>
</comment>
<protein>
    <recommendedName>
        <fullName evidence="4">Vegetative cell wall protein gp1</fullName>
    </recommendedName>
</protein>
<keyword evidence="3" id="KW-1185">Reference proteome</keyword>
<dbReference type="AlphaFoldDB" id="A0A0F4Z8H9"/>
<sequence length="339" mass="37613">MSGIGAASPHSGMPPFNSYPYRDYPDPYTPPGTTNSSPRGGYAAFAPPPGRSTSTQSPQRPATRAHFHSVSTSATPVFCNEYASPRPPTASPRYNSEGHYSTANDMPSRPTTTSRRPSMTTPQRPATTMPRTNHSSSRKVSSSRPTESRSPPPKSPQQPRQATDEDAKKHHIPTGFSLKNWDPRQRPILLLGSVFDANSLGKWIYDWTVHHHGASSVEAEHAGHLWLFIIQVYGKIHAGDHVVLRIRNRKDRDLVDSYLNDAEKLVETLEDILKGCEKPMLSVDKGKGSRALGNNSGVEFVKTMFGSKLKNTLALIDEMSCFLKDWEKHCEDIVRNPTR</sequence>
<feature type="compositionally biased region" description="Polar residues" evidence="1">
    <location>
        <begin position="92"/>
        <end position="105"/>
    </location>
</feature>
<accession>A0A0F4Z8H9</accession>
<reference evidence="2 3" key="1">
    <citation type="submission" date="2015-03" db="EMBL/GenBank/DDBJ databases">
        <authorList>
            <person name="Radwan O."/>
            <person name="Al-Naeli F.A."/>
            <person name="Rendon G.A."/>
            <person name="Fields C."/>
        </authorList>
    </citation>
    <scope>NUCLEOTIDE SEQUENCE [LARGE SCALE GENOMIC DNA]</scope>
    <source>
        <strain evidence="2">CR-DP1</strain>
    </source>
</reference>
<gene>
    <name evidence="2" type="ORF">TD95_003639</name>
</gene>
<dbReference type="Proteomes" id="UP000033483">
    <property type="component" value="Unassembled WGS sequence"/>
</dbReference>
<name>A0A0F4Z8H9_9PEZI</name>
<feature type="compositionally biased region" description="Low complexity" evidence="1">
    <location>
        <begin position="138"/>
        <end position="149"/>
    </location>
</feature>
<dbReference type="EMBL" id="LAEV01002267">
    <property type="protein sequence ID" value="KKA26153.1"/>
    <property type="molecule type" value="Genomic_DNA"/>
</dbReference>
<evidence type="ECO:0008006" key="4">
    <source>
        <dbReference type="Google" id="ProtNLM"/>
    </source>
</evidence>